<gene>
    <name evidence="4" type="ordered locus">Cmaq_0963</name>
</gene>
<dbReference type="PANTHER" id="PTHR10046">
    <property type="entry name" value="ATP DEPENDENT LON PROTEASE FAMILY MEMBER"/>
    <property type="match status" value="1"/>
</dbReference>
<dbReference type="GO" id="GO:0030163">
    <property type="term" value="P:protein catabolic process"/>
    <property type="evidence" value="ECO:0007669"/>
    <property type="project" value="InterPro"/>
</dbReference>
<keyword evidence="5" id="KW-1185">Reference proteome</keyword>
<dbReference type="GO" id="GO:0006508">
    <property type="term" value="P:proteolysis"/>
    <property type="evidence" value="ECO:0007669"/>
    <property type="project" value="InterPro"/>
</dbReference>
<dbReference type="MEROPS" id="S16.A12"/>
<dbReference type="RefSeq" id="WP_012186014.1">
    <property type="nucleotide sequence ID" value="NC_009954.1"/>
</dbReference>
<dbReference type="GO" id="GO:0004176">
    <property type="term" value="F:ATP-dependent peptidase activity"/>
    <property type="evidence" value="ECO:0007669"/>
    <property type="project" value="InterPro"/>
</dbReference>
<dbReference type="GO" id="GO:0004252">
    <property type="term" value="F:serine-type endopeptidase activity"/>
    <property type="evidence" value="ECO:0007669"/>
    <property type="project" value="InterPro"/>
</dbReference>
<dbReference type="eggNOG" id="arCOG01937">
    <property type="taxonomic scope" value="Archaea"/>
</dbReference>
<dbReference type="GeneID" id="5708565"/>
<dbReference type="Gene3D" id="3.30.230.10">
    <property type="match status" value="1"/>
</dbReference>
<evidence type="ECO:0000313" key="4">
    <source>
        <dbReference type="EMBL" id="ABW01795.1"/>
    </source>
</evidence>
<dbReference type="InterPro" id="IPR027065">
    <property type="entry name" value="Lon_Prtase"/>
</dbReference>
<feature type="transmembrane region" description="Helical" evidence="2">
    <location>
        <begin position="614"/>
        <end position="636"/>
    </location>
</feature>
<proteinExistence type="predicted"/>
<dbReference type="Pfam" id="PF05362">
    <property type="entry name" value="Lon_C"/>
    <property type="match status" value="1"/>
</dbReference>
<organism evidence="4 5">
    <name type="scientific">Caldivirga maquilingensis (strain ATCC 700844 / DSM 13496 / JCM 10307 / IC-167)</name>
    <dbReference type="NCBI Taxonomy" id="397948"/>
    <lineage>
        <taxon>Archaea</taxon>
        <taxon>Thermoproteota</taxon>
        <taxon>Thermoprotei</taxon>
        <taxon>Thermoproteales</taxon>
        <taxon>Thermoproteaceae</taxon>
        <taxon>Caldivirga</taxon>
    </lineage>
</organism>
<dbReference type="OrthoDB" id="15525at2157"/>
<dbReference type="SUPFAM" id="SSF54211">
    <property type="entry name" value="Ribosomal protein S5 domain 2-like"/>
    <property type="match status" value="1"/>
</dbReference>
<sequence>MRISRLLPILALAIAVSVLAYSWSIGSISTNSITIHALAVSGSNQGAVINITITAVKGLPSYLGGNVYVSAMPLPIGEGGTFISSSQIAAFVATTIAGQSLTSYNFLINVNSSTIEIGGPSASGYMTVGMYSLITNSSLNPSVVMTGMIMPDGTIGPVGGIPDKIRAAAQLGYSTVLIPYGQQNYVSSSGQVINLIELGKQLGVNVIPVATVYQAIQYFTGRSFNLSLQVTPQVSGNISAISAYLYKTLYVNYGNESALGSQADYEAAVSNANNGDYYTAASLLYDALINYYTNLFRNATLAYAKALVANVTAQLNQMTNEINSIQPTTANLDIMVGIYDRIYTAQSLLNTTISDIQADNTANIPGDLAQLYVRVITLKYWFNVLNAINGGNPIPISYLSKLSGLYTSYAYTTVTYLYSLASAEGLTTSLGVINTINQLINQTNEAQSYYQNGLYLEALAVSLDTIASASAIIHTMFLIGGSNASLYLLNVVRNVATYNEALVSQCNGLPVLSSAYVQFGNYWFSQYNSSLAGNPSSTSSQSYFEESLSLYEESIAYSLFLRQLYYELGACPIASYTINYTALQYVPAPSAPHVTQGQSTGASFSIINLAGVNVTYLAIGVVLVAMSIVVLVLKVVKVSR</sequence>
<dbReference type="KEGG" id="cma:Cmaq_0963"/>
<evidence type="ECO:0000313" key="5">
    <source>
        <dbReference type="Proteomes" id="UP000001137"/>
    </source>
</evidence>
<keyword evidence="2" id="KW-0472">Membrane</keyword>
<keyword evidence="2" id="KW-1133">Transmembrane helix</keyword>
<dbReference type="PROSITE" id="PS51786">
    <property type="entry name" value="LON_PROTEOLYTIC"/>
    <property type="match status" value="1"/>
</dbReference>
<comment type="subcellular location">
    <subcellularLocation>
        <location evidence="1">Membrane</location>
        <topology evidence="1">Multi-pass membrane protein</topology>
    </subcellularLocation>
</comment>
<dbReference type="InterPro" id="IPR008269">
    <property type="entry name" value="Lon_proteolytic"/>
</dbReference>
<accession>A8MDD9</accession>
<dbReference type="EMBL" id="CP000852">
    <property type="protein sequence ID" value="ABW01795.1"/>
    <property type="molecule type" value="Genomic_DNA"/>
</dbReference>
<reference evidence="4 5" key="1">
    <citation type="submission" date="2007-10" db="EMBL/GenBank/DDBJ databases">
        <title>Complete sequence of Caldivirga maquilingensis IC-167.</title>
        <authorList>
            <consortium name="US DOE Joint Genome Institute"/>
            <person name="Copeland A."/>
            <person name="Lucas S."/>
            <person name="Lapidus A."/>
            <person name="Barry K."/>
            <person name="Glavina del Rio T."/>
            <person name="Dalin E."/>
            <person name="Tice H."/>
            <person name="Pitluck S."/>
            <person name="Saunders E."/>
            <person name="Brettin T."/>
            <person name="Bruce D."/>
            <person name="Detter J.C."/>
            <person name="Han C."/>
            <person name="Schmutz J."/>
            <person name="Larimer F."/>
            <person name="Land M."/>
            <person name="Hauser L."/>
            <person name="Kyrpides N."/>
            <person name="Ivanova N."/>
            <person name="Biddle J.F."/>
            <person name="Zhang Z."/>
            <person name="Fitz-Gibbon S.T."/>
            <person name="Lowe T.M."/>
            <person name="Saltikov C."/>
            <person name="House C.H."/>
            <person name="Richardson P."/>
        </authorList>
    </citation>
    <scope>NUCLEOTIDE SEQUENCE [LARGE SCALE GENOMIC DNA]</scope>
    <source>
        <strain evidence="5">ATCC 700844 / DSM 13496 / JCM 10307 / IC-167</strain>
    </source>
</reference>
<protein>
    <submittedName>
        <fullName evidence="4">Peptidase S16 lon domain protein</fullName>
    </submittedName>
</protein>
<evidence type="ECO:0000259" key="3">
    <source>
        <dbReference type="PROSITE" id="PS51786"/>
    </source>
</evidence>
<evidence type="ECO:0000256" key="1">
    <source>
        <dbReference type="ARBA" id="ARBA00004141"/>
    </source>
</evidence>
<feature type="domain" description="Lon proteolytic" evidence="3">
    <location>
        <begin position="29"/>
        <end position="222"/>
    </location>
</feature>
<dbReference type="InterPro" id="IPR020568">
    <property type="entry name" value="Ribosomal_Su5_D2-typ_SF"/>
</dbReference>
<name>A8MDD9_CALMQ</name>
<evidence type="ECO:0000256" key="2">
    <source>
        <dbReference type="SAM" id="Phobius"/>
    </source>
</evidence>
<dbReference type="Proteomes" id="UP000001137">
    <property type="component" value="Chromosome"/>
</dbReference>
<dbReference type="HOGENOM" id="CLU_488884_0_0_2"/>
<dbReference type="AlphaFoldDB" id="A8MDD9"/>
<dbReference type="PRINTS" id="PR00830">
    <property type="entry name" value="ENDOLAPTASE"/>
</dbReference>
<dbReference type="InterPro" id="IPR014721">
    <property type="entry name" value="Ribsml_uS5_D2-typ_fold_subgr"/>
</dbReference>
<dbReference type="GO" id="GO:0016020">
    <property type="term" value="C:membrane"/>
    <property type="evidence" value="ECO:0007669"/>
    <property type="project" value="UniProtKB-SubCell"/>
</dbReference>
<keyword evidence="2" id="KW-0812">Transmembrane</keyword>
<dbReference type="GO" id="GO:0005524">
    <property type="term" value="F:ATP binding"/>
    <property type="evidence" value="ECO:0007669"/>
    <property type="project" value="InterPro"/>
</dbReference>